<evidence type="ECO:0000313" key="2">
    <source>
        <dbReference type="Proteomes" id="UP000318081"/>
    </source>
</evidence>
<name>A0ABX5XUV4_9BACT</name>
<proteinExistence type="predicted"/>
<dbReference type="EMBL" id="CP036432">
    <property type="protein sequence ID" value="QDV85808.1"/>
    <property type="molecule type" value="Genomic_DNA"/>
</dbReference>
<gene>
    <name evidence="1" type="ORF">TBK1r_48240</name>
</gene>
<evidence type="ECO:0008006" key="3">
    <source>
        <dbReference type="Google" id="ProtNLM"/>
    </source>
</evidence>
<sequence>MLRRLLNLIPSSWSREPIWLLAALIVVGGTWGFIELAEEVIEGDTQAFDEWAVRSLRRDIPRWTQPRLSWRALSHRRLGRMDRWHCLVAACLDHRE</sequence>
<protein>
    <recommendedName>
        <fullName evidence="3">Phosphoesterase</fullName>
    </recommendedName>
</protein>
<organism evidence="1 2">
    <name type="scientific">Stieleria magnilauensis</name>
    <dbReference type="NCBI Taxonomy" id="2527963"/>
    <lineage>
        <taxon>Bacteria</taxon>
        <taxon>Pseudomonadati</taxon>
        <taxon>Planctomycetota</taxon>
        <taxon>Planctomycetia</taxon>
        <taxon>Pirellulales</taxon>
        <taxon>Pirellulaceae</taxon>
        <taxon>Stieleria</taxon>
    </lineage>
</organism>
<reference evidence="1 2" key="1">
    <citation type="submission" date="2019-02" db="EMBL/GenBank/DDBJ databases">
        <title>Deep-cultivation of Planctomycetes and their phenomic and genomic characterization uncovers novel biology.</title>
        <authorList>
            <person name="Wiegand S."/>
            <person name="Jogler M."/>
            <person name="Boedeker C."/>
            <person name="Pinto D."/>
            <person name="Vollmers J."/>
            <person name="Rivas-Marin E."/>
            <person name="Kohn T."/>
            <person name="Peeters S.H."/>
            <person name="Heuer A."/>
            <person name="Rast P."/>
            <person name="Oberbeckmann S."/>
            <person name="Bunk B."/>
            <person name="Jeske O."/>
            <person name="Meyerdierks A."/>
            <person name="Storesund J.E."/>
            <person name="Kallscheuer N."/>
            <person name="Luecker S."/>
            <person name="Lage O.M."/>
            <person name="Pohl T."/>
            <person name="Merkel B.J."/>
            <person name="Hornburger P."/>
            <person name="Mueller R.-W."/>
            <person name="Bruemmer F."/>
            <person name="Labrenz M."/>
            <person name="Spormann A.M."/>
            <person name="Op den Camp H."/>
            <person name="Overmann J."/>
            <person name="Amann R."/>
            <person name="Jetten M.S.M."/>
            <person name="Mascher T."/>
            <person name="Medema M.H."/>
            <person name="Devos D.P."/>
            <person name="Kaster A.-K."/>
            <person name="Ovreas L."/>
            <person name="Rohde M."/>
            <person name="Galperin M.Y."/>
            <person name="Jogler C."/>
        </authorList>
    </citation>
    <scope>NUCLEOTIDE SEQUENCE [LARGE SCALE GENOMIC DNA]</scope>
    <source>
        <strain evidence="1 2">TBK1r</strain>
    </source>
</reference>
<dbReference type="Proteomes" id="UP000318081">
    <property type="component" value="Chromosome"/>
</dbReference>
<accession>A0ABX5XUV4</accession>
<evidence type="ECO:0000313" key="1">
    <source>
        <dbReference type="EMBL" id="QDV85808.1"/>
    </source>
</evidence>
<keyword evidence="2" id="KW-1185">Reference proteome</keyword>